<dbReference type="OrthoDB" id="3641178at2759"/>
<dbReference type="Proteomes" id="UP000777438">
    <property type="component" value="Unassembled WGS sequence"/>
</dbReference>
<comment type="caution">
    <text evidence="2">The sequence shown here is derived from an EMBL/GenBank/DDBJ whole genome shotgun (WGS) entry which is preliminary data.</text>
</comment>
<evidence type="ECO:0000313" key="3">
    <source>
        <dbReference type="Proteomes" id="UP000777438"/>
    </source>
</evidence>
<evidence type="ECO:0000313" key="2">
    <source>
        <dbReference type="EMBL" id="KAH6888680.1"/>
    </source>
</evidence>
<keyword evidence="3" id="KW-1185">Reference proteome</keyword>
<sequence length="352" mass="38438">MTTSSTTPKALPPSPSSTRASRRLTPNFPPSLFILPFTSAEWSKAIADVKKDYTCRRFRPCVARCNDILGRLRDKTVVQPVYLIYLHFYAASSQESMAFALHHASPQRLNLLNQAKDHYGKASQLITTAAAIAATNNTTAKRRSLCGAVVDSPTSARASGLWTPSLYSESSSRATSISSIEDAFAVSAKLKKKRRRASCQSTASFEQSVEQARMISRPDSPTLGLSPLAGSTFQDLLDAMPSPPPGPPNTTPATSEAEDSDTEGSARRFSALLVALQSQITRHMSFVEADLAAISKPAPPTPTNLGLGDDERRSLELQARIERLRAGGWQRRRFDASRYQELRENAMADIYS</sequence>
<organism evidence="2 3">
    <name type="scientific">Thelonectria olida</name>
    <dbReference type="NCBI Taxonomy" id="1576542"/>
    <lineage>
        <taxon>Eukaryota</taxon>
        <taxon>Fungi</taxon>
        <taxon>Dikarya</taxon>
        <taxon>Ascomycota</taxon>
        <taxon>Pezizomycotina</taxon>
        <taxon>Sordariomycetes</taxon>
        <taxon>Hypocreomycetidae</taxon>
        <taxon>Hypocreales</taxon>
        <taxon>Nectriaceae</taxon>
        <taxon>Thelonectria</taxon>
    </lineage>
</organism>
<feature type="region of interest" description="Disordered" evidence="1">
    <location>
        <begin position="196"/>
        <end position="264"/>
    </location>
</feature>
<evidence type="ECO:0000256" key="1">
    <source>
        <dbReference type="SAM" id="MobiDB-lite"/>
    </source>
</evidence>
<name>A0A9P8W5P1_9HYPO</name>
<dbReference type="EMBL" id="JAGPYM010000012">
    <property type="protein sequence ID" value="KAH6888680.1"/>
    <property type="molecule type" value="Genomic_DNA"/>
</dbReference>
<accession>A0A9P8W5P1</accession>
<proteinExistence type="predicted"/>
<gene>
    <name evidence="2" type="ORF">B0T10DRAFT_562248</name>
</gene>
<feature type="compositionally biased region" description="Pro residues" evidence="1">
    <location>
        <begin position="241"/>
        <end position="250"/>
    </location>
</feature>
<protein>
    <submittedName>
        <fullName evidence="2">Uncharacterized protein</fullName>
    </submittedName>
</protein>
<feature type="region of interest" description="Disordered" evidence="1">
    <location>
        <begin position="1"/>
        <end position="24"/>
    </location>
</feature>
<feature type="compositionally biased region" description="Polar residues" evidence="1">
    <location>
        <begin position="198"/>
        <end position="210"/>
    </location>
</feature>
<reference evidence="2 3" key="1">
    <citation type="journal article" date="2021" name="Nat. Commun.">
        <title>Genetic determinants of endophytism in the Arabidopsis root mycobiome.</title>
        <authorList>
            <person name="Mesny F."/>
            <person name="Miyauchi S."/>
            <person name="Thiergart T."/>
            <person name="Pickel B."/>
            <person name="Atanasova L."/>
            <person name="Karlsson M."/>
            <person name="Huettel B."/>
            <person name="Barry K.W."/>
            <person name="Haridas S."/>
            <person name="Chen C."/>
            <person name="Bauer D."/>
            <person name="Andreopoulos W."/>
            <person name="Pangilinan J."/>
            <person name="LaButti K."/>
            <person name="Riley R."/>
            <person name="Lipzen A."/>
            <person name="Clum A."/>
            <person name="Drula E."/>
            <person name="Henrissat B."/>
            <person name="Kohler A."/>
            <person name="Grigoriev I.V."/>
            <person name="Martin F.M."/>
            <person name="Hacquard S."/>
        </authorList>
    </citation>
    <scope>NUCLEOTIDE SEQUENCE [LARGE SCALE GENOMIC DNA]</scope>
    <source>
        <strain evidence="2 3">MPI-CAGE-CH-0241</strain>
    </source>
</reference>
<dbReference type="AlphaFoldDB" id="A0A9P8W5P1"/>